<protein>
    <recommendedName>
        <fullName evidence="3">ABC transporter permease</fullName>
    </recommendedName>
</protein>
<proteinExistence type="predicted"/>
<organism evidence="2">
    <name type="scientific">uncultured Chloroflexota bacterium</name>
    <dbReference type="NCBI Taxonomy" id="166587"/>
    <lineage>
        <taxon>Bacteria</taxon>
        <taxon>Bacillati</taxon>
        <taxon>Chloroflexota</taxon>
        <taxon>environmental samples</taxon>
    </lineage>
</organism>
<keyword evidence="1" id="KW-0812">Transmembrane</keyword>
<feature type="transmembrane region" description="Helical" evidence="1">
    <location>
        <begin position="183"/>
        <end position="213"/>
    </location>
</feature>
<dbReference type="InterPro" id="IPR010390">
    <property type="entry name" value="ABC-2_transporter-like"/>
</dbReference>
<name>A0A6J4IU91_9CHLR</name>
<dbReference type="Pfam" id="PF06182">
    <property type="entry name" value="ABC2_membrane_6"/>
    <property type="match status" value="1"/>
</dbReference>
<dbReference type="PANTHER" id="PTHR36832">
    <property type="entry name" value="SLR1174 PROTEIN-RELATED"/>
    <property type="match status" value="1"/>
</dbReference>
<keyword evidence="1" id="KW-0472">Membrane</keyword>
<evidence type="ECO:0000256" key="1">
    <source>
        <dbReference type="SAM" id="Phobius"/>
    </source>
</evidence>
<feature type="transmembrane region" description="Helical" evidence="1">
    <location>
        <begin position="113"/>
        <end position="134"/>
    </location>
</feature>
<feature type="transmembrane region" description="Helical" evidence="1">
    <location>
        <begin position="233"/>
        <end position="255"/>
    </location>
</feature>
<accession>A0A6J4IU91</accession>
<dbReference type="AlphaFoldDB" id="A0A6J4IU91"/>
<feature type="transmembrane region" description="Helical" evidence="1">
    <location>
        <begin position="63"/>
        <end position="82"/>
    </location>
</feature>
<sequence>MLALLDAYRAQFRVTFAIQLEYRASLAIWLIGTVLEPTVYLVVWSTVARAQGGQVGGFDPQSFAAYFITTMLVNHWTFTWIMHEFEYSVRMGQLSPQLLRPLHPIHLHVADNITYKLLTSTVMVPVAVLLAWIFEARFEPQPWALLLAPVALGMSFAARLMLGWTLALAAFWTTRVFAINEMYFLASLFLSGQMAPLALLPGAIQAVASVLPFRWMVAFPVELLLGRLTPSDAAFALGMQGLWLAVTYGLMTVLWREGVKRYSAVGA</sequence>
<dbReference type="PANTHER" id="PTHR36832:SF1">
    <property type="entry name" value="SLR1174 PROTEIN"/>
    <property type="match status" value="1"/>
</dbReference>
<evidence type="ECO:0008006" key="3">
    <source>
        <dbReference type="Google" id="ProtNLM"/>
    </source>
</evidence>
<dbReference type="EMBL" id="CADCTC010000149">
    <property type="protein sequence ID" value="CAA9258938.1"/>
    <property type="molecule type" value="Genomic_DNA"/>
</dbReference>
<reference evidence="2" key="1">
    <citation type="submission" date="2020-02" db="EMBL/GenBank/DDBJ databases">
        <authorList>
            <person name="Meier V. D."/>
        </authorList>
    </citation>
    <scope>NUCLEOTIDE SEQUENCE</scope>
    <source>
        <strain evidence="2">AVDCRST_MAG77</strain>
    </source>
</reference>
<evidence type="ECO:0000313" key="2">
    <source>
        <dbReference type="EMBL" id="CAA9258938.1"/>
    </source>
</evidence>
<feature type="transmembrane region" description="Helical" evidence="1">
    <location>
        <begin position="146"/>
        <end position="171"/>
    </location>
</feature>
<gene>
    <name evidence="2" type="ORF">AVDCRST_MAG77-2584</name>
</gene>
<keyword evidence="1" id="KW-1133">Transmembrane helix</keyword>
<feature type="transmembrane region" description="Helical" evidence="1">
    <location>
        <begin position="20"/>
        <end position="43"/>
    </location>
</feature>